<feature type="signal peptide" evidence="2">
    <location>
        <begin position="1"/>
        <end position="24"/>
    </location>
</feature>
<evidence type="ECO:0000313" key="3">
    <source>
        <dbReference type="Ensembl" id="ENSCPBP00000024253.1"/>
    </source>
</evidence>
<feature type="region of interest" description="Disordered" evidence="1">
    <location>
        <begin position="25"/>
        <end position="68"/>
    </location>
</feature>
<dbReference type="Ensembl" id="ENSCPBT00000028577.1">
    <property type="protein sequence ID" value="ENSCPBP00000024253.1"/>
    <property type="gene ID" value="ENSCPBG00000017305.1"/>
</dbReference>
<evidence type="ECO:0000313" key="4">
    <source>
        <dbReference type="Proteomes" id="UP000694380"/>
    </source>
</evidence>
<protein>
    <submittedName>
        <fullName evidence="3">Uncharacterized protein</fullName>
    </submittedName>
</protein>
<reference evidence="3" key="2">
    <citation type="submission" date="2025-09" db="UniProtKB">
        <authorList>
            <consortium name="Ensembl"/>
        </authorList>
    </citation>
    <scope>IDENTIFICATION</scope>
</reference>
<evidence type="ECO:0000256" key="2">
    <source>
        <dbReference type="SAM" id="SignalP"/>
    </source>
</evidence>
<keyword evidence="2" id="KW-0732">Signal</keyword>
<accession>A0A8C3HW53</accession>
<feature type="chain" id="PRO_5034531676" evidence="2">
    <location>
        <begin position="25"/>
        <end position="143"/>
    </location>
</feature>
<proteinExistence type="predicted"/>
<dbReference type="Proteomes" id="UP000694380">
    <property type="component" value="Unplaced"/>
</dbReference>
<keyword evidence="4" id="KW-1185">Reference proteome</keyword>
<dbReference type="AlphaFoldDB" id="A0A8C3HW53"/>
<sequence length="143" mass="14803">STMHPQLLPLALALLVAVPPGAQAGKEQTRPWAWPLSPSGVGPGLGSARRPAANRSGGSGLVPVPRGPCINRHPTPEVAASQPWGTFLWVPRCASANSLIPPAGRPPPRGTARPGLTWRGAGGNVYQVTCLRAAEPGRAHTRV</sequence>
<reference evidence="3" key="1">
    <citation type="submission" date="2025-08" db="UniProtKB">
        <authorList>
            <consortium name="Ensembl"/>
        </authorList>
    </citation>
    <scope>IDENTIFICATION</scope>
</reference>
<name>A0A8C3HW53_CHRPI</name>
<organism evidence="3 4">
    <name type="scientific">Chrysemys picta bellii</name>
    <name type="common">Western painted turtle</name>
    <name type="synonym">Emys bellii</name>
    <dbReference type="NCBI Taxonomy" id="8478"/>
    <lineage>
        <taxon>Eukaryota</taxon>
        <taxon>Metazoa</taxon>
        <taxon>Chordata</taxon>
        <taxon>Craniata</taxon>
        <taxon>Vertebrata</taxon>
        <taxon>Euteleostomi</taxon>
        <taxon>Archelosauria</taxon>
        <taxon>Testudinata</taxon>
        <taxon>Testudines</taxon>
        <taxon>Cryptodira</taxon>
        <taxon>Durocryptodira</taxon>
        <taxon>Testudinoidea</taxon>
        <taxon>Emydidae</taxon>
        <taxon>Chrysemys</taxon>
    </lineage>
</organism>
<evidence type="ECO:0000256" key="1">
    <source>
        <dbReference type="SAM" id="MobiDB-lite"/>
    </source>
</evidence>